<protein>
    <recommendedName>
        <fullName evidence="3">SpoVT-AbrB domain-containing protein</fullName>
    </recommendedName>
</protein>
<evidence type="ECO:0000313" key="2">
    <source>
        <dbReference type="EMBL" id="KKM99113.1"/>
    </source>
</evidence>
<organism evidence="2">
    <name type="scientific">marine sediment metagenome</name>
    <dbReference type="NCBI Taxonomy" id="412755"/>
    <lineage>
        <taxon>unclassified sequences</taxon>
        <taxon>metagenomes</taxon>
        <taxon>ecological metagenomes</taxon>
    </lineage>
</organism>
<dbReference type="EMBL" id="LAZR01005534">
    <property type="protein sequence ID" value="KKM99113.1"/>
    <property type="molecule type" value="Genomic_DNA"/>
</dbReference>
<name>A0A0F9M0C8_9ZZZZ</name>
<reference evidence="2" key="1">
    <citation type="journal article" date="2015" name="Nature">
        <title>Complex archaea that bridge the gap between prokaryotes and eukaryotes.</title>
        <authorList>
            <person name="Spang A."/>
            <person name="Saw J.H."/>
            <person name="Jorgensen S.L."/>
            <person name="Zaremba-Niedzwiedzka K."/>
            <person name="Martijn J."/>
            <person name="Lind A.E."/>
            <person name="van Eijk R."/>
            <person name="Schleper C."/>
            <person name="Guy L."/>
            <person name="Ettema T.J."/>
        </authorList>
    </citation>
    <scope>NUCLEOTIDE SEQUENCE</scope>
</reference>
<sequence>MVTRKLYKTGHCIVVALPSYMLAACSLEPGDTVRLTIHASSSAIAIQKHDPLRPTKKRPRRKRSS</sequence>
<evidence type="ECO:0000256" key="1">
    <source>
        <dbReference type="SAM" id="MobiDB-lite"/>
    </source>
</evidence>
<proteinExistence type="predicted"/>
<dbReference type="PROSITE" id="PS51257">
    <property type="entry name" value="PROKAR_LIPOPROTEIN"/>
    <property type="match status" value="1"/>
</dbReference>
<accession>A0A0F9M0C8</accession>
<feature type="compositionally biased region" description="Basic residues" evidence="1">
    <location>
        <begin position="54"/>
        <end position="65"/>
    </location>
</feature>
<comment type="caution">
    <text evidence="2">The sequence shown here is derived from an EMBL/GenBank/DDBJ whole genome shotgun (WGS) entry which is preliminary data.</text>
</comment>
<gene>
    <name evidence="2" type="ORF">LCGC14_1151090</name>
</gene>
<dbReference type="AlphaFoldDB" id="A0A0F9M0C8"/>
<evidence type="ECO:0008006" key="3">
    <source>
        <dbReference type="Google" id="ProtNLM"/>
    </source>
</evidence>
<feature type="region of interest" description="Disordered" evidence="1">
    <location>
        <begin position="46"/>
        <end position="65"/>
    </location>
</feature>